<dbReference type="InterPro" id="IPR003772">
    <property type="entry name" value="YceD"/>
</dbReference>
<dbReference type="EMBL" id="JACXAH010000003">
    <property type="protein sequence ID" value="MBD1371404.1"/>
    <property type="molecule type" value="Genomic_DNA"/>
</dbReference>
<gene>
    <name evidence="1" type="ORF">IC620_03425</name>
</gene>
<dbReference type="RefSeq" id="WP_191140102.1">
    <property type="nucleotide sequence ID" value="NZ_JACXAG020000002.1"/>
</dbReference>
<accession>A0A926N534</accession>
<evidence type="ECO:0000313" key="2">
    <source>
        <dbReference type="Proteomes" id="UP000661691"/>
    </source>
</evidence>
<dbReference type="PANTHER" id="PTHR34374">
    <property type="entry name" value="LARGE RIBOSOMAL RNA SUBUNIT ACCUMULATION PROTEIN YCED HOMOLOG 1, CHLOROPLASTIC"/>
    <property type="match status" value="1"/>
</dbReference>
<keyword evidence="2" id="KW-1185">Reference proteome</keyword>
<evidence type="ECO:0000313" key="1">
    <source>
        <dbReference type="EMBL" id="MBD1371404.1"/>
    </source>
</evidence>
<dbReference type="Pfam" id="PF02620">
    <property type="entry name" value="YceD"/>
    <property type="match status" value="1"/>
</dbReference>
<dbReference type="Proteomes" id="UP000661691">
    <property type="component" value="Unassembled WGS sequence"/>
</dbReference>
<protein>
    <submittedName>
        <fullName evidence="1">DUF177 domain-containing protein</fullName>
    </submittedName>
</protein>
<name>A0A926N534_9BACL</name>
<sequence length="173" mass="19831">MQIFLQTLNQLQDKPFHVHELVSFVSLETDISELVRMGPVDVHASFYKLESNLFQVDVTQSTNVVMTCSRCLMETETTISTNWSMQFTDVSNKAKETEEHVVIFIDGNAIDLLPYIREELLLHIPYAPICKEDCAGLCLKCGINKNVEKCKCRTERIDPRLEKLQELFNEGSN</sequence>
<organism evidence="1 2">
    <name type="scientific">Polycladospora coralii</name>
    <dbReference type="NCBI Taxonomy" id="2771432"/>
    <lineage>
        <taxon>Bacteria</taxon>
        <taxon>Bacillati</taxon>
        <taxon>Bacillota</taxon>
        <taxon>Bacilli</taxon>
        <taxon>Bacillales</taxon>
        <taxon>Thermoactinomycetaceae</taxon>
        <taxon>Polycladospora</taxon>
    </lineage>
</organism>
<dbReference type="AlphaFoldDB" id="A0A926N534"/>
<comment type="caution">
    <text evidence="1">The sequence shown here is derived from an EMBL/GenBank/DDBJ whole genome shotgun (WGS) entry which is preliminary data.</text>
</comment>
<dbReference type="PANTHER" id="PTHR34374:SF1">
    <property type="entry name" value="LARGE RIBOSOMAL RNA SUBUNIT ACCUMULATION PROTEIN YCED HOMOLOG 1, CHLOROPLASTIC"/>
    <property type="match status" value="1"/>
</dbReference>
<proteinExistence type="predicted"/>
<reference evidence="1" key="1">
    <citation type="submission" date="2020-09" db="EMBL/GenBank/DDBJ databases">
        <title>A novel bacterium of genus Hazenella, isolated from South China Sea.</title>
        <authorList>
            <person name="Huang H."/>
            <person name="Mo K."/>
            <person name="Hu Y."/>
        </authorList>
    </citation>
    <scope>NUCLEOTIDE SEQUENCE</scope>
    <source>
        <strain evidence="1">IB182357</strain>
    </source>
</reference>